<evidence type="ECO:0000313" key="9">
    <source>
        <dbReference type="Proteomes" id="UP000184292"/>
    </source>
</evidence>
<organism evidence="8 9">
    <name type="scientific">Wenxinia saemankumensis</name>
    <dbReference type="NCBI Taxonomy" id="1447782"/>
    <lineage>
        <taxon>Bacteria</taxon>
        <taxon>Pseudomonadati</taxon>
        <taxon>Pseudomonadota</taxon>
        <taxon>Alphaproteobacteria</taxon>
        <taxon>Rhodobacterales</taxon>
        <taxon>Roseobacteraceae</taxon>
        <taxon>Wenxinia</taxon>
    </lineage>
</organism>
<name>A0A1M6E2W6_9RHOB</name>
<feature type="domain" description="Carbohydrate kinase PfkB" evidence="7">
    <location>
        <begin position="23"/>
        <end position="301"/>
    </location>
</feature>
<evidence type="ECO:0000259" key="7">
    <source>
        <dbReference type="Pfam" id="PF00294"/>
    </source>
</evidence>
<gene>
    <name evidence="8" type="ORF">SAMN05444417_1756</name>
</gene>
<keyword evidence="4 8" id="KW-0418">Kinase</keyword>
<keyword evidence="5" id="KW-0067">ATP-binding</keyword>
<dbReference type="PANTHER" id="PTHR46566">
    <property type="entry name" value="1-PHOSPHOFRUCTOKINASE-RELATED"/>
    <property type="match status" value="1"/>
</dbReference>
<evidence type="ECO:0000256" key="3">
    <source>
        <dbReference type="ARBA" id="ARBA00022741"/>
    </source>
</evidence>
<comment type="similarity">
    <text evidence="1 6">Belongs to the carbohydrate kinase PfkB family.</text>
</comment>
<accession>A0A1M6E2W6</accession>
<keyword evidence="2 6" id="KW-0808">Transferase</keyword>
<evidence type="ECO:0000256" key="1">
    <source>
        <dbReference type="ARBA" id="ARBA00010688"/>
    </source>
</evidence>
<proteinExistence type="inferred from homology"/>
<evidence type="ECO:0000256" key="2">
    <source>
        <dbReference type="ARBA" id="ARBA00022679"/>
    </source>
</evidence>
<dbReference type="GO" id="GO:0003872">
    <property type="term" value="F:6-phosphofructokinase activity"/>
    <property type="evidence" value="ECO:0007669"/>
    <property type="project" value="TreeGrafter"/>
</dbReference>
<dbReference type="InterPro" id="IPR002173">
    <property type="entry name" value="Carboh/pur_kinase_PfkB_CS"/>
</dbReference>
<keyword evidence="3" id="KW-0547">Nucleotide-binding</keyword>
<dbReference type="OrthoDB" id="9801219at2"/>
<dbReference type="Gene3D" id="3.40.1190.20">
    <property type="match status" value="1"/>
</dbReference>
<dbReference type="SUPFAM" id="SSF53613">
    <property type="entry name" value="Ribokinase-like"/>
    <property type="match status" value="1"/>
</dbReference>
<dbReference type="CDD" id="cd01164">
    <property type="entry name" value="FruK_PfkB_like"/>
    <property type="match status" value="1"/>
</dbReference>
<evidence type="ECO:0000256" key="4">
    <source>
        <dbReference type="ARBA" id="ARBA00022777"/>
    </source>
</evidence>
<dbReference type="PROSITE" id="PS00583">
    <property type="entry name" value="PFKB_KINASES_1"/>
    <property type="match status" value="1"/>
</dbReference>
<dbReference type="RefSeq" id="WP_073328532.1">
    <property type="nucleotide sequence ID" value="NZ_FQYO01000003.1"/>
</dbReference>
<evidence type="ECO:0000313" key="8">
    <source>
        <dbReference type="EMBL" id="SHI79598.1"/>
    </source>
</evidence>
<dbReference type="STRING" id="1447782.SAMN05444417_1756"/>
<dbReference type="EMBL" id="FQYO01000003">
    <property type="protein sequence ID" value="SHI79598.1"/>
    <property type="molecule type" value="Genomic_DNA"/>
</dbReference>
<dbReference type="InterPro" id="IPR017583">
    <property type="entry name" value="Tagatose/fructose_Pkinase"/>
</dbReference>
<dbReference type="InterPro" id="IPR011611">
    <property type="entry name" value="PfkB_dom"/>
</dbReference>
<dbReference type="AlphaFoldDB" id="A0A1M6E2W6"/>
<keyword evidence="9" id="KW-1185">Reference proteome</keyword>
<protein>
    <recommendedName>
        <fullName evidence="6">Phosphofructokinase</fullName>
    </recommendedName>
</protein>
<dbReference type="PIRSF" id="PIRSF000535">
    <property type="entry name" value="1PFK/6PFK/LacC"/>
    <property type="match status" value="1"/>
</dbReference>
<evidence type="ECO:0000256" key="6">
    <source>
        <dbReference type="PIRNR" id="PIRNR000535"/>
    </source>
</evidence>
<dbReference type="Proteomes" id="UP000184292">
    <property type="component" value="Unassembled WGS sequence"/>
</dbReference>
<dbReference type="PANTHER" id="PTHR46566:SF2">
    <property type="entry name" value="ATP-DEPENDENT 6-PHOSPHOFRUCTOKINASE ISOZYME 2"/>
    <property type="match status" value="1"/>
</dbReference>
<dbReference type="NCBIfam" id="TIGR03168">
    <property type="entry name" value="1-PFK"/>
    <property type="match status" value="1"/>
</dbReference>
<dbReference type="InterPro" id="IPR029056">
    <property type="entry name" value="Ribokinase-like"/>
</dbReference>
<dbReference type="GO" id="GO:0005524">
    <property type="term" value="F:ATP binding"/>
    <property type="evidence" value="ECO:0007669"/>
    <property type="project" value="UniProtKB-KW"/>
</dbReference>
<sequence>MRDILTVTLNPALDLATSVAHMQANVKLRCGPPEMDPGGGGLNVSRAIRLLGGESRAFVSIGGDTGQALLKLLHDFGLTPVVHDAPGETRQSLAVTDLSSHDQFRFMLPGPDWSRGDIDNVRRAIREAAPTDGGFLVLSGSGPSGAAPDLYARICQDFADTDVKIVLDTSGPTLAHLAAGQEKPPFVLRMDGHEAEELARRPLASRKDSALFAHTLVGRGAAEVVIVARDADGSVLAVEGRLIHVAAAKVDVVSKVGAGDSYMGAFTMALAQGKSLDEAMSYGACAASAAVMSPGTQLCAKEDFDRLLPECVVTEL</sequence>
<dbReference type="GO" id="GO:0005829">
    <property type="term" value="C:cytosol"/>
    <property type="evidence" value="ECO:0007669"/>
    <property type="project" value="TreeGrafter"/>
</dbReference>
<evidence type="ECO:0000256" key="5">
    <source>
        <dbReference type="ARBA" id="ARBA00022840"/>
    </source>
</evidence>
<reference evidence="8 9" key="1">
    <citation type="submission" date="2016-11" db="EMBL/GenBank/DDBJ databases">
        <authorList>
            <person name="Jaros S."/>
            <person name="Januszkiewicz K."/>
            <person name="Wedrychowicz H."/>
        </authorList>
    </citation>
    <scope>NUCLEOTIDE SEQUENCE [LARGE SCALE GENOMIC DNA]</scope>
    <source>
        <strain evidence="8 9">DSM 100565</strain>
    </source>
</reference>
<dbReference type="Pfam" id="PF00294">
    <property type="entry name" value="PfkB"/>
    <property type="match status" value="1"/>
</dbReference>